<evidence type="ECO:0000313" key="2">
    <source>
        <dbReference type="Proteomes" id="UP001162031"/>
    </source>
</evidence>
<evidence type="ECO:0008006" key="3">
    <source>
        <dbReference type="Google" id="ProtNLM"/>
    </source>
</evidence>
<dbReference type="InterPro" id="IPR052058">
    <property type="entry name" value="Alcohol_O-acetyltransferase"/>
</dbReference>
<evidence type="ECO:0000313" key="1">
    <source>
        <dbReference type="EMBL" id="CAI5742524.1"/>
    </source>
</evidence>
<dbReference type="PANTHER" id="PTHR28037:SF1">
    <property type="entry name" value="ALCOHOL O-ACETYLTRANSFERASE 1-RELATED"/>
    <property type="match status" value="1"/>
</dbReference>
<keyword evidence="2" id="KW-1185">Reference proteome</keyword>
<comment type="caution">
    <text evidence="1">The sequence shown here is derived from an EMBL/GenBank/DDBJ whole genome shotgun (WGS) entry which is preliminary data.</text>
</comment>
<protein>
    <recommendedName>
        <fullName evidence="3">Condensation domain-containing protein</fullName>
    </recommendedName>
</protein>
<dbReference type="EMBL" id="CANTFL010001471">
    <property type="protein sequence ID" value="CAI5742524.1"/>
    <property type="molecule type" value="Genomic_DNA"/>
</dbReference>
<organism evidence="1 2">
    <name type="scientific">Hyaloperonospora brassicae</name>
    <name type="common">Brassica downy mildew</name>
    <name type="synonym">Peronospora brassicae</name>
    <dbReference type="NCBI Taxonomy" id="162125"/>
    <lineage>
        <taxon>Eukaryota</taxon>
        <taxon>Sar</taxon>
        <taxon>Stramenopiles</taxon>
        <taxon>Oomycota</taxon>
        <taxon>Peronosporomycetes</taxon>
        <taxon>Peronosporales</taxon>
        <taxon>Peronosporaceae</taxon>
        <taxon>Hyaloperonospora</taxon>
    </lineage>
</organism>
<dbReference type="InterPro" id="IPR010828">
    <property type="entry name" value="Atf2/Sli1-like"/>
</dbReference>
<sequence length="506" mass="56494">MTRPVAKTRRVKLRGFERMLTMVDGVSMKIVHAMLVTGNVRALEHFVPLALVRTFNRHPRMRALQVKGTKPLVEIQAPLVLDDVHDKQLLRLRRFPAADSAFATEWPHYAEHECNVGFDRYSQLPFFLTLWVQDDTDQCRLLLFSDHYMSDGQSGMTVLHCILEQVSLLSTHAFSPLESAPVPPEYPLRPSVYDMWLSKSFFVKGSLKLVMASVGKAVYRSEMKKFTPLLPPRSDQHDFVVPPVTNPTSASFAEGSATCMHRSLDTCKAQGVTCGGAIVAAALLALYHAAMQQPQPRCRPGEPFKVAVDVDYNMRHRVPRPAQENQVGAFVAFTDLTRFAAKGIVEMETTRFWDLARSAKREIDVNLEHPAMMAALPVMMDQKLHARVKPSLAKAVNIRYSQTSDVNVSNVGCYPYTKEHLIASTASEQPPGLTVKSVHVYNPNPHLGPSVIMFLTSVESFCYAMAHKCSDDAANALFTAWVAICEHLGQIGPDETLTEVLQHLKL</sequence>
<name>A0AAV0V6Y1_HYABA</name>
<gene>
    <name evidence="1" type="ORF">HBR001_LOCUS9024</name>
</gene>
<proteinExistence type="predicted"/>
<dbReference type="AlphaFoldDB" id="A0AAV0V6Y1"/>
<dbReference type="Pfam" id="PF07247">
    <property type="entry name" value="AATase"/>
    <property type="match status" value="1"/>
</dbReference>
<accession>A0AAV0V6Y1</accession>
<dbReference type="PANTHER" id="PTHR28037">
    <property type="entry name" value="ALCOHOL O-ACETYLTRANSFERASE 1-RELATED"/>
    <property type="match status" value="1"/>
</dbReference>
<dbReference type="Proteomes" id="UP001162031">
    <property type="component" value="Unassembled WGS sequence"/>
</dbReference>
<reference evidence="1" key="1">
    <citation type="submission" date="2022-12" db="EMBL/GenBank/DDBJ databases">
        <authorList>
            <person name="Webb A."/>
        </authorList>
    </citation>
    <scope>NUCLEOTIDE SEQUENCE</scope>
    <source>
        <strain evidence="1">Hp1</strain>
    </source>
</reference>